<dbReference type="OrthoDB" id="3870586at2"/>
<keyword evidence="3" id="KW-1185">Reference proteome</keyword>
<comment type="caution">
    <text evidence="2">The sequence shown here is derived from an EMBL/GenBank/DDBJ whole genome shotgun (WGS) entry which is preliminary data.</text>
</comment>
<dbReference type="Proteomes" id="UP000450000">
    <property type="component" value="Unassembled WGS sequence"/>
</dbReference>
<proteinExistence type="predicted"/>
<feature type="region of interest" description="Disordered" evidence="1">
    <location>
        <begin position="68"/>
        <end position="89"/>
    </location>
</feature>
<sequence>MTASAPLHHGAGLARGWTEKDVDGLDGWVALVEGRVVLGARPGGGVPETVVHAEAWQVGATLHAALAQHPGRPEQAPEEDDDQEHGLLGGVRNRVRRRAAGMTRENLQEALHRAREDERAADRYADPGDETAHATAATACAEWQRVRDHTAETRAERYDPNHDTAHQHALRRERHRQDVAECAREAAQAQADDTGRFVTLPTWAEILQRHFPRRIRPDAQGGSPVGRRGCSVRPTTCQRTFLASSV</sequence>
<dbReference type="EMBL" id="WBOF01000002">
    <property type="protein sequence ID" value="MQS16014.1"/>
    <property type="molecule type" value="Genomic_DNA"/>
</dbReference>
<accession>A0A6N7L1F9</accession>
<dbReference type="RefSeq" id="WP_153466774.1">
    <property type="nucleotide sequence ID" value="NZ_WBOF01000002.1"/>
</dbReference>
<protein>
    <submittedName>
        <fullName evidence="2">Uncharacterized protein</fullName>
    </submittedName>
</protein>
<evidence type="ECO:0000313" key="2">
    <source>
        <dbReference type="EMBL" id="MQS16014.1"/>
    </source>
</evidence>
<evidence type="ECO:0000256" key="1">
    <source>
        <dbReference type="SAM" id="MobiDB-lite"/>
    </source>
</evidence>
<reference evidence="2 3" key="1">
    <citation type="submission" date="2019-09" db="EMBL/GenBank/DDBJ databases">
        <title>Genome Sequences of Streptomyces kaniharaensis ATCC 21070.</title>
        <authorList>
            <person name="Zhu W."/>
            <person name="De Crecy-Lagard V."/>
            <person name="Richards N.G."/>
        </authorList>
    </citation>
    <scope>NUCLEOTIDE SEQUENCE [LARGE SCALE GENOMIC DNA]</scope>
    <source>
        <strain evidence="2 3">SF-557</strain>
    </source>
</reference>
<dbReference type="AlphaFoldDB" id="A0A6N7L1F9"/>
<organism evidence="2 3">
    <name type="scientific">Streptomyces kaniharaensis</name>
    <dbReference type="NCBI Taxonomy" id="212423"/>
    <lineage>
        <taxon>Bacteria</taxon>
        <taxon>Bacillati</taxon>
        <taxon>Actinomycetota</taxon>
        <taxon>Actinomycetes</taxon>
        <taxon>Kitasatosporales</taxon>
        <taxon>Streptomycetaceae</taxon>
        <taxon>Streptomyces</taxon>
    </lineage>
</organism>
<evidence type="ECO:0000313" key="3">
    <source>
        <dbReference type="Proteomes" id="UP000450000"/>
    </source>
</evidence>
<gene>
    <name evidence="2" type="ORF">F7Q99_28140</name>
</gene>
<name>A0A6N7L1F9_9ACTN</name>